<evidence type="ECO:0000259" key="1">
    <source>
        <dbReference type="Pfam" id="PF04326"/>
    </source>
</evidence>
<evidence type="ECO:0000313" key="3">
    <source>
        <dbReference type="Proteomes" id="UP000269542"/>
    </source>
</evidence>
<dbReference type="EMBL" id="LR134476">
    <property type="protein sequence ID" value="VEI13519.1"/>
    <property type="molecule type" value="Genomic_DNA"/>
</dbReference>
<sequence length="579" mass="63714">MTMPTPGDPVGHALHDALQTLLDGRLLPERAAVDYKEEPGRRTKNGRILDGDTENEEAARFLAAEVACMANSDDGGAIILGVADDGQVIGTQLSREWLHLRLYQLLGRKVNCIITEHQIHDARVLAIRVPESAEPIVYKNKFTWRIKDHCEPATITDWYRHKQIRAGKDWSALPSGVSAAQVRSAALELARKYLFESGDERALDLAHAPDLDLLRRLNVMTAEGDLRNAGVVLFVARDVPALDYVRRPFFGADSEERINEPGKSLLEELDTVFTTARAYNPEKHVDRGLQIARYRSLPQIAVREAIVNGVIHREWLDPAPTFIEHVGDTLRVTSPGGFFGGVTPENIINHPPHSRNPLLSEALAKLRIAERQGIGVDRMYGEMLRLGHRAPEFTEHDGASVLVVLAGENPDEGWMRWLSDIGEKASGDLRILMALRRIATLGWTDADDLEPYLQVTHSEAEQVIDALLSLDLKGKPVVQEVQGVPVGSPTVVSLGADAYSALVNPSAGAPAWIRRAEPAAIAKRYAEHRGRISTTELASIVGGYSSNMGVYLTALEDDGVLKPSRPSRRGPGFHYVYCG</sequence>
<dbReference type="InterPro" id="IPR007421">
    <property type="entry name" value="Schlafen_AlbA_2_dom"/>
</dbReference>
<proteinExistence type="predicted"/>
<dbReference type="KEGG" id="tbw:NCTC13354_01234"/>
<dbReference type="InterPro" id="IPR038461">
    <property type="entry name" value="Schlafen_AlbA_2_dom_sf"/>
</dbReference>
<dbReference type="PANTHER" id="PTHR30595">
    <property type="entry name" value="GLPR-RELATED TRANSCRIPTIONAL REPRESSOR"/>
    <property type="match status" value="1"/>
</dbReference>
<gene>
    <name evidence="2" type="ORF">NCTC13354_01234</name>
</gene>
<reference evidence="2 3" key="1">
    <citation type="submission" date="2018-12" db="EMBL/GenBank/DDBJ databases">
        <authorList>
            <consortium name="Pathogen Informatics"/>
        </authorList>
    </citation>
    <scope>NUCLEOTIDE SEQUENCE [LARGE SCALE GENOMIC DNA]</scope>
    <source>
        <strain evidence="2 3">NCTC13354</strain>
    </source>
</reference>
<organism evidence="2 3">
    <name type="scientific">Trueperella bialowiezensis</name>
    <dbReference type="NCBI Taxonomy" id="312285"/>
    <lineage>
        <taxon>Bacteria</taxon>
        <taxon>Bacillati</taxon>
        <taxon>Actinomycetota</taxon>
        <taxon>Actinomycetes</taxon>
        <taxon>Actinomycetales</taxon>
        <taxon>Actinomycetaceae</taxon>
        <taxon>Trueperella</taxon>
    </lineage>
</organism>
<dbReference type="InterPro" id="IPR038475">
    <property type="entry name" value="RecG_C_sf"/>
</dbReference>
<dbReference type="Gene3D" id="3.30.565.60">
    <property type="match status" value="1"/>
</dbReference>
<dbReference type="Gene3D" id="3.30.950.30">
    <property type="entry name" value="Schlafen, AAA domain"/>
    <property type="match status" value="1"/>
</dbReference>
<accession>A0A3S4UZC7</accession>
<feature type="domain" description="Schlafen AlbA-2" evidence="1">
    <location>
        <begin position="31"/>
        <end position="153"/>
    </location>
</feature>
<name>A0A3S4UZC7_9ACTO</name>
<dbReference type="AlphaFoldDB" id="A0A3S4UZC7"/>
<dbReference type="Proteomes" id="UP000269542">
    <property type="component" value="Chromosome"/>
</dbReference>
<protein>
    <submittedName>
        <fullName evidence="2">Divergent AAA domain</fullName>
    </submittedName>
</protein>
<keyword evidence="3" id="KW-1185">Reference proteome</keyword>
<dbReference type="Gene3D" id="6.10.10.130">
    <property type="match status" value="1"/>
</dbReference>
<dbReference type="Pfam" id="PF04326">
    <property type="entry name" value="SLFN_AlbA_2"/>
    <property type="match status" value="1"/>
</dbReference>
<evidence type="ECO:0000313" key="2">
    <source>
        <dbReference type="EMBL" id="VEI13519.1"/>
    </source>
</evidence>
<dbReference type="RefSeq" id="WP_164712402.1">
    <property type="nucleotide sequence ID" value="NZ_LR134476.1"/>
</dbReference>
<dbReference type="PANTHER" id="PTHR30595:SF6">
    <property type="entry name" value="SCHLAFEN ALBA-2 DOMAIN-CONTAINING PROTEIN"/>
    <property type="match status" value="1"/>
</dbReference>
<dbReference type="Pfam" id="PF13749">
    <property type="entry name" value="HATPase_c_4"/>
    <property type="match status" value="1"/>
</dbReference>